<keyword evidence="3" id="KW-1185">Reference proteome</keyword>
<organism evidence="2 3">
    <name type="scientific">Microbacterium sufflavum</name>
    <dbReference type="NCBI Taxonomy" id="2851649"/>
    <lineage>
        <taxon>Bacteria</taxon>
        <taxon>Bacillati</taxon>
        <taxon>Actinomycetota</taxon>
        <taxon>Actinomycetes</taxon>
        <taxon>Micrococcales</taxon>
        <taxon>Microbacteriaceae</taxon>
        <taxon>Microbacterium</taxon>
    </lineage>
</organism>
<gene>
    <name evidence="2" type="ORF">KV394_01965</name>
</gene>
<keyword evidence="1" id="KW-0812">Transmembrane</keyword>
<feature type="transmembrane region" description="Helical" evidence="1">
    <location>
        <begin position="57"/>
        <end position="81"/>
    </location>
</feature>
<protein>
    <submittedName>
        <fullName evidence="2">Uncharacterized protein</fullName>
    </submittedName>
</protein>
<evidence type="ECO:0000313" key="3">
    <source>
        <dbReference type="Proteomes" id="UP000831467"/>
    </source>
</evidence>
<feature type="transmembrane region" description="Helical" evidence="1">
    <location>
        <begin position="87"/>
        <end position="112"/>
    </location>
</feature>
<proteinExistence type="predicted"/>
<dbReference type="RefSeq" id="WP_247982160.1">
    <property type="nucleotide sequence ID" value="NZ_CP078076.1"/>
</dbReference>
<sequence>MLLAIVLVFTPIWLSLPAVPAAVRQLNALLTLVVGTVAILLFLLILLAALGRADRWATVAVPIAAIALIPVWIAALVIRYLPLNGLGIAAIVTATGAVATLVLDPAITSILGEPAPLPADLSRWQSDTIDANVLFLVVAGLVVVSAALGVTSVVQACITRAEARALRTPSGRV</sequence>
<name>A0ABY4IB16_9MICO</name>
<dbReference type="Proteomes" id="UP000831467">
    <property type="component" value="Chromosome"/>
</dbReference>
<reference evidence="2 3" key="1">
    <citation type="submission" date="2021-06" db="EMBL/GenBank/DDBJ databases">
        <title>Genome-based taxonomic framework of Microbacterium strains isolated from marine environment, the description of four new species and reclassification of four preexisting species.</title>
        <authorList>
            <person name="Lee S.D."/>
            <person name="Kim S.-M."/>
            <person name="Byeon Y.-S."/>
            <person name="Yang H.L."/>
            <person name="Kim I.S."/>
        </authorList>
    </citation>
    <scope>NUCLEOTIDE SEQUENCE [LARGE SCALE GENOMIC DNA]</scope>
    <source>
        <strain evidence="2 3">SSW1-51</strain>
    </source>
</reference>
<feature type="transmembrane region" description="Helical" evidence="1">
    <location>
        <begin position="133"/>
        <end position="154"/>
    </location>
</feature>
<keyword evidence="1" id="KW-0472">Membrane</keyword>
<evidence type="ECO:0000313" key="2">
    <source>
        <dbReference type="EMBL" id="UPL09946.1"/>
    </source>
</evidence>
<dbReference type="EMBL" id="CP078076">
    <property type="protein sequence ID" value="UPL09946.1"/>
    <property type="molecule type" value="Genomic_DNA"/>
</dbReference>
<accession>A0ABY4IB16</accession>
<evidence type="ECO:0000256" key="1">
    <source>
        <dbReference type="SAM" id="Phobius"/>
    </source>
</evidence>
<keyword evidence="1" id="KW-1133">Transmembrane helix</keyword>
<feature type="transmembrane region" description="Helical" evidence="1">
    <location>
        <begin position="28"/>
        <end position="50"/>
    </location>
</feature>